<sequence length="280" mass="31612">MAMKLPLALVESIVSLTTPSDACRAASVSSTFRLAADSDAVWIQFFPSDYMSLVERAVDLSPLPHAFSLKDLYLRLCNGHVLIDGGSLSFWLDRWSGKKCYMIPARALAITWCHAPQYWKWIPVPESRFPLAAELVNVCWLDIIGTMDMEMLSPDTCYTAYLVFKLGEESNGFTDAVDAEVGVIGTEHEKRLIYLDTEGMGGMLGDEMRAQTMLREDEIKRPRERKDGWVEVEMGEVFSGGRGEETRQGKVGMRVREVNRLDWKSGIIIQGIEIRPKLFF</sequence>
<comment type="caution">
    <text evidence="1">The sequence shown here is derived from an EMBL/GenBank/DDBJ whole genome shotgun (WGS) entry which is preliminary data.</text>
</comment>
<name>A0ACB9RGE0_9MYRT</name>
<accession>A0ACB9RGE0</accession>
<keyword evidence="2" id="KW-1185">Reference proteome</keyword>
<proteinExistence type="predicted"/>
<dbReference type="Proteomes" id="UP001057402">
    <property type="component" value="Chromosome 4"/>
</dbReference>
<protein>
    <submittedName>
        <fullName evidence="1">Uncharacterized protein</fullName>
    </submittedName>
</protein>
<evidence type="ECO:0000313" key="2">
    <source>
        <dbReference type="Proteomes" id="UP001057402"/>
    </source>
</evidence>
<organism evidence="1 2">
    <name type="scientific">Melastoma candidum</name>
    <dbReference type="NCBI Taxonomy" id="119954"/>
    <lineage>
        <taxon>Eukaryota</taxon>
        <taxon>Viridiplantae</taxon>
        <taxon>Streptophyta</taxon>
        <taxon>Embryophyta</taxon>
        <taxon>Tracheophyta</taxon>
        <taxon>Spermatophyta</taxon>
        <taxon>Magnoliopsida</taxon>
        <taxon>eudicotyledons</taxon>
        <taxon>Gunneridae</taxon>
        <taxon>Pentapetalae</taxon>
        <taxon>rosids</taxon>
        <taxon>malvids</taxon>
        <taxon>Myrtales</taxon>
        <taxon>Melastomataceae</taxon>
        <taxon>Melastomatoideae</taxon>
        <taxon>Melastomateae</taxon>
        <taxon>Melastoma</taxon>
    </lineage>
</organism>
<gene>
    <name evidence="1" type="ORF">MLD38_015634</name>
</gene>
<dbReference type="EMBL" id="CM042883">
    <property type="protein sequence ID" value="KAI4378102.1"/>
    <property type="molecule type" value="Genomic_DNA"/>
</dbReference>
<reference evidence="2" key="1">
    <citation type="journal article" date="2023" name="Front. Plant Sci.">
        <title>Chromosomal-level genome assembly of Melastoma candidum provides insights into trichome evolution.</title>
        <authorList>
            <person name="Zhong Y."/>
            <person name="Wu W."/>
            <person name="Sun C."/>
            <person name="Zou P."/>
            <person name="Liu Y."/>
            <person name="Dai S."/>
            <person name="Zhou R."/>
        </authorList>
    </citation>
    <scope>NUCLEOTIDE SEQUENCE [LARGE SCALE GENOMIC DNA]</scope>
</reference>
<evidence type="ECO:0000313" key="1">
    <source>
        <dbReference type="EMBL" id="KAI4378102.1"/>
    </source>
</evidence>